<dbReference type="Ensembl" id="ENSSSCT00030042040.1">
    <property type="protein sequence ID" value="ENSSSCP00030019120.1"/>
    <property type="gene ID" value="ENSSSCG00030030281.1"/>
</dbReference>
<reference evidence="2" key="1">
    <citation type="submission" date="2025-05" db="UniProtKB">
        <authorList>
            <consortium name="Ensembl"/>
        </authorList>
    </citation>
    <scope>IDENTIFICATION</scope>
</reference>
<feature type="transmembrane region" description="Helical" evidence="1">
    <location>
        <begin position="89"/>
        <end position="112"/>
    </location>
</feature>
<protein>
    <submittedName>
        <fullName evidence="2">Uncharacterized protein</fullName>
    </submittedName>
</protein>
<evidence type="ECO:0000313" key="2">
    <source>
        <dbReference type="Ensembl" id="ENSSSCP00025042448.1"/>
    </source>
</evidence>
<accession>A0A8D0T707</accession>
<keyword evidence="1" id="KW-1133">Transmembrane helix</keyword>
<dbReference type="Ensembl" id="ENSSSCT00025096702.1">
    <property type="protein sequence ID" value="ENSSSCP00025042448.1"/>
    <property type="gene ID" value="ENSSSCG00025070456.1"/>
</dbReference>
<evidence type="ECO:0000256" key="1">
    <source>
        <dbReference type="SAM" id="Phobius"/>
    </source>
</evidence>
<evidence type="ECO:0000313" key="3">
    <source>
        <dbReference type="Proteomes" id="UP000694727"/>
    </source>
</evidence>
<dbReference type="AlphaFoldDB" id="A0A8D0T707"/>
<feature type="transmembrane region" description="Helical" evidence="1">
    <location>
        <begin position="124"/>
        <end position="144"/>
    </location>
</feature>
<keyword evidence="1" id="KW-0472">Membrane</keyword>
<feature type="transmembrane region" description="Helical" evidence="1">
    <location>
        <begin position="65"/>
        <end position="82"/>
    </location>
</feature>
<dbReference type="Proteomes" id="UP000694727">
    <property type="component" value="Unplaced"/>
</dbReference>
<name>A0A8D0T707_PIG</name>
<proteinExistence type="predicted"/>
<sequence length="146" mass="16892">MNIGVHVSFSMKVLSENMSSSGIAGSYGSSIFNFLWYLHTAFHSGCTNLHSHQQWRRVPFSPHPLQHLLFVDLLMMAILTDVRWYLTEVLICIFLIISDIEHFFICLLAIHMSSLEKCPFRTSAHFSIGLFIFFIVELHEFVYFGD</sequence>
<keyword evidence="1" id="KW-0812">Transmembrane</keyword>
<dbReference type="Proteomes" id="UP000694570">
    <property type="component" value="Unplaced"/>
</dbReference>
<organism evidence="2 3">
    <name type="scientific">Sus scrofa</name>
    <name type="common">Pig</name>
    <dbReference type="NCBI Taxonomy" id="9823"/>
    <lineage>
        <taxon>Eukaryota</taxon>
        <taxon>Metazoa</taxon>
        <taxon>Chordata</taxon>
        <taxon>Craniata</taxon>
        <taxon>Vertebrata</taxon>
        <taxon>Euteleostomi</taxon>
        <taxon>Mammalia</taxon>
        <taxon>Eutheria</taxon>
        <taxon>Laurasiatheria</taxon>
        <taxon>Artiodactyla</taxon>
        <taxon>Suina</taxon>
        <taxon>Suidae</taxon>
        <taxon>Sus</taxon>
    </lineage>
</organism>